<evidence type="ECO:0000256" key="3">
    <source>
        <dbReference type="ARBA" id="ARBA00022723"/>
    </source>
</evidence>
<name>A0A4P9YSC0_ROZAC</name>
<evidence type="ECO:0000259" key="10">
    <source>
        <dbReference type="PROSITE" id="PS50235"/>
    </source>
</evidence>
<dbReference type="InterPro" id="IPR038765">
    <property type="entry name" value="Papain-like_cys_pep_sf"/>
</dbReference>
<accession>A0A4P9YSC0</accession>
<dbReference type="GO" id="GO:0005681">
    <property type="term" value="C:spliceosomal complex"/>
    <property type="evidence" value="ECO:0007669"/>
    <property type="project" value="UniProtKB-KW"/>
</dbReference>
<dbReference type="InterPro" id="IPR001607">
    <property type="entry name" value="Znf_UBP"/>
</dbReference>
<dbReference type="PANTHER" id="PTHR21646">
    <property type="entry name" value="UBIQUITIN CARBOXYL-TERMINAL HYDROLASE"/>
    <property type="match status" value="1"/>
</dbReference>
<dbReference type="InterPro" id="IPR033809">
    <property type="entry name" value="USP39"/>
</dbReference>
<evidence type="ECO:0000256" key="6">
    <source>
        <dbReference type="ARBA" id="ARBA00022833"/>
    </source>
</evidence>
<dbReference type="Pfam" id="PF00443">
    <property type="entry name" value="UCH"/>
    <property type="match status" value="1"/>
</dbReference>
<dbReference type="EMBL" id="ML004913">
    <property type="protein sequence ID" value="RKP22031.1"/>
    <property type="molecule type" value="Genomic_DNA"/>
</dbReference>
<dbReference type="GO" id="GO:0008270">
    <property type="term" value="F:zinc ion binding"/>
    <property type="evidence" value="ECO:0007669"/>
    <property type="project" value="UniProtKB-KW"/>
</dbReference>
<dbReference type="SUPFAM" id="SSF54001">
    <property type="entry name" value="Cysteine proteinases"/>
    <property type="match status" value="1"/>
</dbReference>
<evidence type="ECO:0000313" key="13">
    <source>
        <dbReference type="Proteomes" id="UP000281549"/>
    </source>
</evidence>
<dbReference type="InterPro" id="IPR028889">
    <property type="entry name" value="USP"/>
</dbReference>
<dbReference type="SMART" id="SM00290">
    <property type="entry name" value="ZnF_UBP"/>
    <property type="match status" value="1"/>
</dbReference>
<reference evidence="13" key="1">
    <citation type="journal article" date="2018" name="Nat. Microbiol.">
        <title>Leveraging single-cell genomics to expand the fungal tree of life.</title>
        <authorList>
            <person name="Ahrendt S.R."/>
            <person name="Quandt C.A."/>
            <person name="Ciobanu D."/>
            <person name="Clum A."/>
            <person name="Salamov A."/>
            <person name="Andreopoulos B."/>
            <person name="Cheng J.F."/>
            <person name="Woyke T."/>
            <person name="Pelin A."/>
            <person name="Henrissat B."/>
            <person name="Reynolds N.K."/>
            <person name="Benny G.L."/>
            <person name="Smith M.E."/>
            <person name="James T.Y."/>
            <person name="Grigoriev I.V."/>
        </authorList>
    </citation>
    <scope>NUCLEOTIDE SEQUENCE [LARGE SCALE GENOMIC DNA]</scope>
    <source>
        <strain evidence="13">CSF55</strain>
    </source>
</reference>
<dbReference type="Proteomes" id="UP000281549">
    <property type="component" value="Unassembled WGS sequence"/>
</dbReference>
<evidence type="ECO:0000256" key="1">
    <source>
        <dbReference type="ARBA" id="ARBA00004123"/>
    </source>
</evidence>
<dbReference type="InterPro" id="IPR050185">
    <property type="entry name" value="Ub_carboxyl-term_hydrolase"/>
</dbReference>
<gene>
    <name evidence="12" type="ORF">ROZALSC1DRAFT_26578</name>
</gene>
<keyword evidence="6" id="KW-0862">Zinc</keyword>
<evidence type="ECO:0000256" key="2">
    <source>
        <dbReference type="ARBA" id="ARBA00022664"/>
    </source>
</evidence>
<dbReference type="InterPro" id="IPR001394">
    <property type="entry name" value="Peptidase_C19_UCH"/>
</dbReference>
<dbReference type="Gene3D" id="3.90.70.10">
    <property type="entry name" value="Cysteine proteinases"/>
    <property type="match status" value="1"/>
</dbReference>
<evidence type="ECO:0000256" key="7">
    <source>
        <dbReference type="ARBA" id="ARBA00023187"/>
    </source>
</evidence>
<dbReference type="GO" id="GO:0004843">
    <property type="term" value="F:cysteine-type deubiquitinase activity"/>
    <property type="evidence" value="ECO:0007669"/>
    <property type="project" value="InterPro"/>
</dbReference>
<keyword evidence="5 9" id="KW-0863">Zinc-finger</keyword>
<evidence type="ECO:0000313" key="12">
    <source>
        <dbReference type="EMBL" id="RKP22031.1"/>
    </source>
</evidence>
<dbReference type="InterPro" id="IPR013083">
    <property type="entry name" value="Znf_RING/FYVE/PHD"/>
</dbReference>
<dbReference type="PROSITE" id="PS50271">
    <property type="entry name" value="ZF_UBP"/>
    <property type="match status" value="1"/>
</dbReference>
<evidence type="ECO:0000256" key="9">
    <source>
        <dbReference type="PROSITE-ProRule" id="PRU00502"/>
    </source>
</evidence>
<dbReference type="GO" id="GO:0016579">
    <property type="term" value="P:protein deubiquitination"/>
    <property type="evidence" value="ECO:0007669"/>
    <property type="project" value="InterPro"/>
</dbReference>
<proteinExistence type="predicted"/>
<keyword evidence="4" id="KW-0747">Spliceosome</keyword>
<evidence type="ECO:0000256" key="8">
    <source>
        <dbReference type="ARBA" id="ARBA00023242"/>
    </source>
</evidence>
<feature type="domain" description="UBP-type" evidence="11">
    <location>
        <begin position="15"/>
        <end position="112"/>
    </location>
</feature>
<keyword evidence="2" id="KW-0507">mRNA processing</keyword>
<evidence type="ECO:0000256" key="4">
    <source>
        <dbReference type="ARBA" id="ARBA00022728"/>
    </source>
</evidence>
<keyword evidence="3" id="KW-0479">Metal-binding</keyword>
<organism evidence="12 13">
    <name type="scientific">Rozella allomycis (strain CSF55)</name>
    <dbReference type="NCBI Taxonomy" id="988480"/>
    <lineage>
        <taxon>Eukaryota</taxon>
        <taxon>Fungi</taxon>
        <taxon>Fungi incertae sedis</taxon>
        <taxon>Cryptomycota</taxon>
        <taxon>Cryptomycota incertae sedis</taxon>
        <taxon>Rozella</taxon>
    </lineage>
</organism>
<feature type="domain" description="USP" evidence="10">
    <location>
        <begin position="134"/>
        <end position="425"/>
    </location>
</feature>
<dbReference type="CDD" id="cd02669">
    <property type="entry name" value="Peptidase_C19M"/>
    <property type="match status" value="1"/>
</dbReference>
<protein>
    <submittedName>
        <fullName evidence="12">Cysteine proteinase</fullName>
    </submittedName>
</protein>
<dbReference type="PANTHER" id="PTHR21646:SF16">
    <property type="entry name" value="U4_U6.U5 TRI-SNRNP-ASSOCIATED PROTEIN 2"/>
    <property type="match status" value="1"/>
</dbReference>
<dbReference type="SUPFAM" id="SSF57850">
    <property type="entry name" value="RING/U-box"/>
    <property type="match status" value="1"/>
</dbReference>
<comment type="subcellular location">
    <subcellularLocation>
        <location evidence="1">Nucleus</location>
    </subcellularLocation>
</comment>
<keyword evidence="7" id="KW-0508">mRNA splicing</keyword>
<dbReference type="Pfam" id="PF02148">
    <property type="entry name" value="zf-UBP"/>
    <property type="match status" value="1"/>
</dbReference>
<keyword evidence="8" id="KW-0539">Nucleus</keyword>
<evidence type="ECO:0000259" key="11">
    <source>
        <dbReference type="PROSITE" id="PS50271"/>
    </source>
</evidence>
<dbReference type="Gene3D" id="3.30.40.10">
    <property type="entry name" value="Zinc/RING finger domain, C3HC4 (zinc finger)"/>
    <property type="match status" value="1"/>
</dbReference>
<evidence type="ECO:0000256" key="5">
    <source>
        <dbReference type="ARBA" id="ARBA00022771"/>
    </source>
</evidence>
<sequence length="427" mass="49655">MKRKLADENGIENQIQCPYLGTIDRKNLDFDHERICSVTLSNTNIYICLVCGKYLQGKSSKSQAYFHCVNEDHHVFAHLESKRIFCLPDGYEVQKPSLEDIKYNILPQYTKEDFVLFDRKCFDLQRKEYVPGCLGINNIKANDYVNVVIHALSHVQAFRNEMLLGKFSKRLTSNVSDLIKKLWNPKAFRANVSPHELMATIADASEMKFHSTKQSDPMDFLTWLLNSMHRELKKKNNSIIHECFRGFVKVDSQPIQPDMVDDATFVENSCVSPFLYLSLDLPPTPLYRDENEENIIPQVSLALLLEKFNGTQVTEIGNFRKTYTILESPDYLIFHFKRFIKNNWSNERNPTIVNYSVDSLGLPVNGEIVNYRLSVNIAHDDGCFKVHVFNEETKNWYLMQDLAVREIAPEMIFLSESYIQIWKKIKH</sequence>
<dbReference type="PROSITE" id="PS50235">
    <property type="entry name" value="USP_3"/>
    <property type="match status" value="1"/>
</dbReference>
<dbReference type="GO" id="GO:0000245">
    <property type="term" value="P:spliceosomal complex assembly"/>
    <property type="evidence" value="ECO:0007669"/>
    <property type="project" value="InterPro"/>
</dbReference>
<dbReference type="AlphaFoldDB" id="A0A4P9YSC0"/>